<name>A0ABR7MFR1_9BACT</name>
<sequence length="195" mass="22248">MMPLAAFQSYLQRHLPGLLEEEVAVFTGLFTPRTLRRQEVLVHQDEVGRHGAFVLSGCLRAYVTDAKGKEHILQFAPESWWIADQYSLLHQAPAQFSIDAVEASNVLLFDPAFYPRLRQLGPELQQFFYELLQNSVAAMQHRLIGVLSATAEARYLDFQQRYPTLAQRLPLRHIAAYLGITPESLSRLRKELARG</sequence>
<dbReference type="InterPro" id="IPR000595">
    <property type="entry name" value="cNMP-bd_dom"/>
</dbReference>
<dbReference type="EMBL" id="JACSCY010000002">
    <property type="protein sequence ID" value="MBC6609891.1"/>
    <property type="molecule type" value="Genomic_DNA"/>
</dbReference>
<dbReference type="SUPFAM" id="SSF51206">
    <property type="entry name" value="cAMP-binding domain-like"/>
    <property type="match status" value="1"/>
</dbReference>
<dbReference type="Pfam" id="PF00027">
    <property type="entry name" value="cNMP_binding"/>
    <property type="match status" value="1"/>
</dbReference>
<evidence type="ECO:0000313" key="2">
    <source>
        <dbReference type="EMBL" id="MBC6609891.1"/>
    </source>
</evidence>
<dbReference type="Gene3D" id="2.60.120.10">
    <property type="entry name" value="Jelly Rolls"/>
    <property type="match status" value="1"/>
</dbReference>
<accession>A0ABR7MFR1</accession>
<proteinExistence type="predicted"/>
<feature type="domain" description="Cyclic nucleotide-binding" evidence="1">
    <location>
        <begin position="33"/>
        <end position="111"/>
    </location>
</feature>
<evidence type="ECO:0000313" key="3">
    <source>
        <dbReference type="Proteomes" id="UP000622017"/>
    </source>
</evidence>
<dbReference type="InterPro" id="IPR014710">
    <property type="entry name" value="RmlC-like_jellyroll"/>
</dbReference>
<comment type="caution">
    <text evidence="2">The sequence shown here is derived from an EMBL/GenBank/DDBJ whole genome shotgun (WGS) entry which is preliminary data.</text>
</comment>
<dbReference type="RefSeq" id="WP_187318197.1">
    <property type="nucleotide sequence ID" value="NZ_JACSCY010000002.1"/>
</dbReference>
<dbReference type="Proteomes" id="UP000622017">
    <property type="component" value="Unassembled WGS sequence"/>
</dbReference>
<reference evidence="2 3" key="1">
    <citation type="submission" date="2020-08" db="EMBL/GenBank/DDBJ databases">
        <title>Hymenobacter sp.</title>
        <authorList>
            <person name="Kim M.K."/>
        </authorList>
    </citation>
    <scope>NUCLEOTIDE SEQUENCE [LARGE SCALE GENOMIC DNA]</scope>
    <source>
        <strain evidence="2 3">BT507</strain>
    </source>
</reference>
<keyword evidence="3" id="KW-1185">Reference proteome</keyword>
<dbReference type="CDD" id="cd00038">
    <property type="entry name" value="CAP_ED"/>
    <property type="match status" value="1"/>
</dbReference>
<protein>
    <submittedName>
        <fullName evidence="2">Crp/Fnr family transcriptional regulator</fullName>
    </submittedName>
</protein>
<organism evidence="2 3">
    <name type="scientific">Hymenobacter citatus</name>
    <dbReference type="NCBI Taxonomy" id="2763506"/>
    <lineage>
        <taxon>Bacteria</taxon>
        <taxon>Pseudomonadati</taxon>
        <taxon>Bacteroidota</taxon>
        <taxon>Cytophagia</taxon>
        <taxon>Cytophagales</taxon>
        <taxon>Hymenobacteraceae</taxon>
        <taxon>Hymenobacter</taxon>
    </lineage>
</organism>
<gene>
    <name evidence="2" type="ORF">H8B15_03090</name>
</gene>
<evidence type="ECO:0000259" key="1">
    <source>
        <dbReference type="Pfam" id="PF00027"/>
    </source>
</evidence>
<dbReference type="InterPro" id="IPR018490">
    <property type="entry name" value="cNMP-bd_dom_sf"/>
</dbReference>